<evidence type="ECO:0000259" key="1">
    <source>
        <dbReference type="Pfam" id="PF07014"/>
    </source>
</evidence>
<dbReference type="GO" id="GO:0006952">
    <property type="term" value="P:defense response"/>
    <property type="evidence" value="ECO:0007669"/>
    <property type="project" value="InterPro"/>
</dbReference>
<name>A0A0C9QVB9_9CONI</name>
<dbReference type="InterPro" id="IPR038759">
    <property type="entry name" value="HSPRO1/HSPRO2"/>
</dbReference>
<feature type="domain" description="Nematode resistance protein-like HSPRO1 N-terminal" evidence="2">
    <location>
        <begin position="19"/>
        <end position="176"/>
    </location>
</feature>
<dbReference type="AlphaFoldDB" id="A0A0C9QVB9"/>
<dbReference type="InterPro" id="IPR009743">
    <property type="entry name" value="Hs1pro-1_C"/>
</dbReference>
<dbReference type="GO" id="GO:0046872">
    <property type="term" value="F:metal ion binding"/>
    <property type="evidence" value="ECO:0007669"/>
    <property type="project" value="InterPro"/>
</dbReference>
<dbReference type="Pfam" id="PF07231">
    <property type="entry name" value="Hs1pro-1_N"/>
    <property type="match status" value="1"/>
</dbReference>
<dbReference type="GO" id="GO:0020037">
    <property type="term" value="F:heme binding"/>
    <property type="evidence" value="ECO:0007669"/>
    <property type="project" value="InterPro"/>
</dbReference>
<dbReference type="SUPFAM" id="SSF140959">
    <property type="entry name" value="Indolic compounds 2,3-dioxygenase-like"/>
    <property type="match status" value="1"/>
</dbReference>
<dbReference type="GO" id="GO:0019441">
    <property type="term" value="P:L-tryptophan catabolic process to kynurenine"/>
    <property type="evidence" value="ECO:0007669"/>
    <property type="project" value="InterPro"/>
</dbReference>
<dbReference type="Pfam" id="PF07014">
    <property type="entry name" value="Hs1pro-1_C"/>
    <property type="match status" value="1"/>
</dbReference>
<dbReference type="GO" id="GO:0032259">
    <property type="term" value="P:methylation"/>
    <property type="evidence" value="ECO:0007669"/>
    <property type="project" value="InterPro"/>
</dbReference>
<dbReference type="GO" id="GO:0003676">
    <property type="term" value="F:nucleic acid binding"/>
    <property type="evidence" value="ECO:0007669"/>
    <property type="project" value="InterPro"/>
</dbReference>
<dbReference type="InterPro" id="IPR009869">
    <property type="entry name" value="HSPRO1_N"/>
</dbReference>
<dbReference type="PANTHER" id="PTHR34795">
    <property type="entry name" value="NEMATODE RESISTANCE PROTEIN-LIKE HSPRO1"/>
    <property type="match status" value="1"/>
</dbReference>
<dbReference type="InterPro" id="IPR037217">
    <property type="entry name" value="Trp/Indoleamine_2_3_dOase-like"/>
</dbReference>
<proteinExistence type="predicted"/>
<dbReference type="GO" id="GO:0008168">
    <property type="term" value="F:methyltransferase activity"/>
    <property type="evidence" value="ECO:0007669"/>
    <property type="project" value="InterPro"/>
</dbReference>
<accession>A0A0C9QVB9</accession>
<dbReference type="PANTHER" id="PTHR34795:SF1">
    <property type="entry name" value="NEMATODE RESISTANCE PROTEIN-LIKE HSPRO1"/>
    <property type="match status" value="1"/>
</dbReference>
<evidence type="ECO:0000259" key="2">
    <source>
        <dbReference type="Pfam" id="PF07231"/>
    </source>
</evidence>
<dbReference type="EMBL" id="GCHU01006655">
    <property type="protein sequence ID" value="JAG88635.1"/>
    <property type="molecule type" value="Transcribed_RNA"/>
</dbReference>
<dbReference type="PROSITE" id="PS00092">
    <property type="entry name" value="N6_MTASE"/>
    <property type="match status" value="1"/>
</dbReference>
<organism evidence="3">
    <name type="scientific">Wollemia nobilis</name>
    <dbReference type="NCBI Taxonomy" id="56998"/>
    <lineage>
        <taxon>Eukaryota</taxon>
        <taxon>Viridiplantae</taxon>
        <taxon>Streptophyta</taxon>
        <taxon>Embryophyta</taxon>
        <taxon>Tracheophyta</taxon>
        <taxon>Spermatophyta</taxon>
        <taxon>Pinopsida</taxon>
        <taxon>Pinidae</taxon>
        <taxon>Conifers II</taxon>
        <taxon>Araucariales</taxon>
        <taxon>Araucariaceae</taxon>
        <taxon>Wollemia</taxon>
    </lineage>
</organism>
<evidence type="ECO:0000313" key="3">
    <source>
        <dbReference type="EMBL" id="JAG88635.1"/>
    </source>
</evidence>
<sequence length="476" mass="52520">MDVSVECHGRMNKAIVNCQMEEPAEPSLWECEAYERYVHLHQLRTMWDAKWWPGWRNEAVVKPALQALEMSFRFISSVLCDSRAYVDKEEWVRRLESLVNGQLELISMICEGDKEAPTIQLAVSSGVLGTGAAQEVWQRPGALPVVSRSSEESLLPRLASWKRAEDLVARVRLAIECHMQRVPFTLGLGEPNLAGKPILDYDRVCRPSNVYALKHPSQGNNAEDNTLATAHQILEAWLRVADALVAPIHEKVAAPMGANDAARDSWMVERIWRLLMDTVNLLLLVDPDDFLKLKQQLGASGSGAPAGAYCLRSRALRNVTKGCRDLRHLVPKVVGVDADPKGGPRLQEAVMSIFHSHGTPRGGGGAGTVHLLQSLQAIEAAVKRFFFSYQQLVIVVMGSVEMKGASYRGGTAADALSQIYTDPPYFPSVDGAKTFLGDYWHYTHQNSLSLDVCSVQSEGSMNRVDSFADADKIKGA</sequence>
<protein>
    <submittedName>
        <fullName evidence="3">TSA: Wollemia nobilis Ref_Wollemi_Transcript_6698_2067 transcribed RNA sequence</fullName>
    </submittedName>
</protein>
<dbReference type="InterPro" id="IPR002052">
    <property type="entry name" value="DNA_methylase_N6_adenine_CS"/>
</dbReference>
<reference evidence="3" key="1">
    <citation type="submission" date="2015-02" db="EMBL/GenBank/DDBJ databases">
        <title>A transcriptome of Wollemia nobilis - a relic of Gondwana.</title>
        <authorList>
            <person name="Chia J.Y."/>
            <person name="Leong Y.S."/>
            <person name="Abdul Karim S."/>
            <person name="Wan Azmi N."/>
            <person name="Hercus R."/>
            <person name="Croft L."/>
        </authorList>
    </citation>
    <scope>NUCLEOTIDE SEQUENCE</scope>
    <source>
        <strain evidence="3">MaeBrown</strain>
        <tissue evidence="3">Leaf</tissue>
    </source>
</reference>
<dbReference type="Gene3D" id="1.20.58.480">
    <property type="match status" value="1"/>
</dbReference>
<feature type="domain" description="Hs1pro-1 C-terminal" evidence="1">
    <location>
        <begin position="179"/>
        <end position="441"/>
    </location>
</feature>